<protein>
    <recommendedName>
        <fullName evidence="3">Histidine kinase/HSP90-like ATPase domain-containing protein</fullName>
    </recommendedName>
</protein>
<keyword evidence="1" id="KW-0723">Serine/threonine-protein kinase</keyword>
<evidence type="ECO:0000256" key="2">
    <source>
        <dbReference type="SAM" id="MobiDB-lite"/>
    </source>
</evidence>
<evidence type="ECO:0000256" key="1">
    <source>
        <dbReference type="ARBA" id="ARBA00022527"/>
    </source>
</evidence>
<evidence type="ECO:0000313" key="5">
    <source>
        <dbReference type="Proteomes" id="UP000292235"/>
    </source>
</evidence>
<dbReference type="InterPro" id="IPR036890">
    <property type="entry name" value="HATPase_C_sf"/>
</dbReference>
<feature type="region of interest" description="Disordered" evidence="2">
    <location>
        <begin position="140"/>
        <end position="193"/>
    </location>
</feature>
<dbReference type="KEGG" id="strr:EKD16_21805"/>
<dbReference type="AlphaFoldDB" id="A0A4P6Q9W4"/>
<dbReference type="Pfam" id="PF13581">
    <property type="entry name" value="HATPase_c_2"/>
    <property type="match status" value="1"/>
</dbReference>
<dbReference type="SUPFAM" id="SSF55874">
    <property type="entry name" value="ATPase domain of HSP90 chaperone/DNA topoisomerase II/histidine kinase"/>
    <property type="match status" value="1"/>
</dbReference>
<gene>
    <name evidence="4" type="ORF">EKD16_21805</name>
</gene>
<accession>A0A4P6Q9W4</accession>
<organism evidence="4 5">
    <name type="scientific">Streptomonospora litoralis</name>
    <dbReference type="NCBI Taxonomy" id="2498135"/>
    <lineage>
        <taxon>Bacteria</taxon>
        <taxon>Bacillati</taxon>
        <taxon>Actinomycetota</taxon>
        <taxon>Actinomycetes</taxon>
        <taxon>Streptosporangiales</taxon>
        <taxon>Nocardiopsidaceae</taxon>
        <taxon>Streptomonospora</taxon>
    </lineage>
</organism>
<dbReference type="PANTHER" id="PTHR35526">
    <property type="entry name" value="ANTI-SIGMA-F FACTOR RSBW-RELATED"/>
    <property type="match status" value="1"/>
</dbReference>
<keyword evidence="1" id="KW-0808">Transferase</keyword>
<dbReference type="Proteomes" id="UP000292235">
    <property type="component" value="Chromosome"/>
</dbReference>
<dbReference type="InterPro" id="IPR003594">
    <property type="entry name" value="HATPase_dom"/>
</dbReference>
<name>A0A4P6Q9W4_9ACTN</name>
<dbReference type="CDD" id="cd16936">
    <property type="entry name" value="HATPase_RsbW-like"/>
    <property type="match status" value="1"/>
</dbReference>
<dbReference type="PANTHER" id="PTHR35526:SF3">
    <property type="entry name" value="ANTI-SIGMA-F FACTOR RSBW"/>
    <property type="match status" value="1"/>
</dbReference>
<evidence type="ECO:0000259" key="3">
    <source>
        <dbReference type="Pfam" id="PF13581"/>
    </source>
</evidence>
<dbReference type="InterPro" id="IPR050267">
    <property type="entry name" value="Anti-sigma-factor_SerPK"/>
</dbReference>
<dbReference type="RefSeq" id="WP_131100777.1">
    <property type="nucleotide sequence ID" value="NZ_CP036455.1"/>
</dbReference>
<keyword evidence="1" id="KW-0418">Kinase</keyword>
<sequence length="193" mass="20133">MSPEHQCWLPGTPEAAGIARPRVTTVLGPSHPLLFEAQLIVSELVTNAYRHTRSGLPDGRIGLTVAPLVCGCVVEVADDGPRPVTPTVPRLRTPGGVETEGRGLLLIESTARAWGTIDHADGGHSVWALLVFDSAPLDETAARDEASPAHRSPGPQQPGAALPSTGAHPGRQETDDLEALDGFSADVPGGWSP</sequence>
<evidence type="ECO:0000313" key="4">
    <source>
        <dbReference type="EMBL" id="QBI56114.1"/>
    </source>
</evidence>
<reference evidence="4 5" key="1">
    <citation type="submission" date="2019-02" db="EMBL/GenBank/DDBJ databases">
        <authorList>
            <person name="Khodamoradi S."/>
            <person name="Hahnke R.L."/>
            <person name="Kaempfer P."/>
            <person name="Schumann P."/>
            <person name="Rohde M."/>
            <person name="Steinert M."/>
            <person name="Luzhetskyy A."/>
            <person name="Wink J."/>
            <person name="Ruckert C."/>
        </authorList>
    </citation>
    <scope>NUCLEOTIDE SEQUENCE [LARGE SCALE GENOMIC DNA]</scope>
    <source>
        <strain evidence="4 5">M2</strain>
    </source>
</reference>
<keyword evidence="5" id="KW-1185">Reference proteome</keyword>
<feature type="domain" description="Histidine kinase/HSP90-like ATPase" evidence="3">
    <location>
        <begin position="12"/>
        <end position="127"/>
    </location>
</feature>
<dbReference type="GO" id="GO:0004674">
    <property type="term" value="F:protein serine/threonine kinase activity"/>
    <property type="evidence" value="ECO:0007669"/>
    <property type="project" value="UniProtKB-KW"/>
</dbReference>
<dbReference type="EMBL" id="CP036455">
    <property type="protein sequence ID" value="QBI56114.1"/>
    <property type="molecule type" value="Genomic_DNA"/>
</dbReference>
<dbReference type="OrthoDB" id="3530473at2"/>
<proteinExistence type="predicted"/>
<dbReference type="Gene3D" id="3.30.565.10">
    <property type="entry name" value="Histidine kinase-like ATPase, C-terminal domain"/>
    <property type="match status" value="1"/>
</dbReference>